<proteinExistence type="predicted"/>
<dbReference type="Gene3D" id="2.160.20.10">
    <property type="entry name" value="Single-stranded right-handed beta-helix, Pectin lyase-like"/>
    <property type="match status" value="2"/>
</dbReference>
<reference evidence="3 4" key="1">
    <citation type="submission" date="2022-08" db="EMBL/GenBank/DDBJ databases">
        <authorList>
            <person name="Li F."/>
        </authorList>
    </citation>
    <scope>NUCLEOTIDE SEQUENCE [LARGE SCALE GENOMIC DNA]</scope>
    <source>
        <strain evidence="3 4">10F1B-8-1</strain>
    </source>
</reference>
<dbReference type="EMBL" id="JANTHX010000007">
    <property type="protein sequence ID" value="MCS0500100.1"/>
    <property type="molecule type" value="Genomic_DNA"/>
</dbReference>
<dbReference type="InterPro" id="IPR012334">
    <property type="entry name" value="Pectin_lyas_fold"/>
</dbReference>
<organism evidence="3 4">
    <name type="scientific">Protaetiibacter mangrovi</name>
    <dbReference type="NCBI Taxonomy" id="2970926"/>
    <lineage>
        <taxon>Bacteria</taxon>
        <taxon>Bacillati</taxon>
        <taxon>Actinomycetota</taxon>
        <taxon>Actinomycetes</taxon>
        <taxon>Micrococcales</taxon>
        <taxon>Microbacteriaceae</taxon>
        <taxon>Protaetiibacter</taxon>
    </lineage>
</organism>
<dbReference type="RefSeq" id="WP_258799199.1">
    <property type="nucleotide sequence ID" value="NZ_JANTHX010000007.1"/>
</dbReference>
<dbReference type="InterPro" id="IPR003343">
    <property type="entry name" value="Big_2"/>
</dbReference>
<dbReference type="InterPro" id="IPR006584">
    <property type="entry name" value="Cellulose-bd_IV"/>
</dbReference>
<dbReference type="Gene3D" id="2.60.40.1080">
    <property type="match status" value="2"/>
</dbReference>
<evidence type="ECO:0000313" key="3">
    <source>
        <dbReference type="EMBL" id="MCS0500100.1"/>
    </source>
</evidence>
<protein>
    <submittedName>
        <fullName evidence="3">Carbohydrate-binding protein</fullName>
    </submittedName>
</protein>
<dbReference type="InterPro" id="IPR008979">
    <property type="entry name" value="Galactose-bd-like_sf"/>
</dbReference>
<comment type="caution">
    <text evidence="3">The sequence shown here is derived from an EMBL/GenBank/DDBJ whole genome shotgun (WGS) entry which is preliminary data.</text>
</comment>
<dbReference type="Pfam" id="PF02368">
    <property type="entry name" value="Big_2"/>
    <property type="match status" value="1"/>
</dbReference>
<dbReference type="CDD" id="cd04084">
    <property type="entry name" value="CBM6_xylanase-like"/>
    <property type="match status" value="1"/>
</dbReference>
<dbReference type="Gene3D" id="2.60.120.260">
    <property type="entry name" value="Galactose-binding domain-like"/>
    <property type="match status" value="2"/>
</dbReference>
<dbReference type="SUPFAM" id="SSF49785">
    <property type="entry name" value="Galactose-binding domain-like"/>
    <property type="match status" value="1"/>
</dbReference>
<evidence type="ECO:0000259" key="2">
    <source>
        <dbReference type="PROSITE" id="PS51175"/>
    </source>
</evidence>
<name>A0ABT1ZHA4_9MICO</name>
<keyword evidence="4" id="KW-1185">Reference proteome</keyword>
<evidence type="ECO:0000256" key="1">
    <source>
        <dbReference type="ARBA" id="ARBA00022729"/>
    </source>
</evidence>
<dbReference type="InterPro" id="IPR008964">
    <property type="entry name" value="Invasin/intimin_cell_adhesion"/>
</dbReference>
<dbReference type="PANTHER" id="PTHR36453:SF1">
    <property type="entry name" value="RIGHT HANDED BETA HELIX DOMAIN-CONTAINING PROTEIN"/>
    <property type="match status" value="1"/>
</dbReference>
<dbReference type="InterPro" id="IPR005084">
    <property type="entry name" value="CBM6"/>
</dbReference>
<dbReference type="PANTHER" id="PTHR36453">
    <property type="entry name" value="SECRETED PROTEIN-RELATED"/>
    <property type="match status" value="1"/>
</dbReference>
<keyword evidence="1" id="KW-0732">Signal</keyword>
<dbReference type="SUPFAM" id="SSF49373">
    <property type="entry name" value="Invasin/intimin cell-adhesion fragments"/>
    <property type="match status" value="2"/>
</dbReference>
<dbReference type="SMART" id="SM00710">
    <property type="entry name" value="PbH1"/>
    <property type="match status" value="8"/>
</dbReference>
<dbReference type="InterPro" id="IPR006626">
    <property type="entry name" value="PbH1"/>
</dbReference>
<evidence type="ECO:0000313" key="4">
    <source>
        <dbReference type="Proteomes" id="UP001205337"/>
    </source>
</evidence>
<gene>
    <name evidence="3" type="ORF">NUH29_11140</name>
</gene>
<dbReference type="Proteomes" id="UP001205337">
    <property type="component" value="Unassembled WGS sequence"/>
</dbReference>
<dbReference type="SMART" id="SM00606">
    <property type="entry name" value="CBD_IV"/>
    <property type="match status" value="1"/>
</dbReference>
<dbReference type="InterPro" id="IPR011050">
    <property type="entry name" value="Pectin_lyase_fold/virulence"/>
</dbReference>
<feature type="domain" description="CBM6" evidence="2">
    <location>
        <begin position="1160"/>
        <end position="1291"/>
    </location>
</feature>
<dbReference type="SUPFAM" id="SSF51126">
    <property type="entry name" value="Pectin lyase-like"/>
    <property type="match status" value="1"/>
</dbReference>
<dbReference type="Pfam" id="PF03422">
    <property type="entry name" value="CBM_6"/>
    <property type="match status" value="1"/>
</dbReference>
<sequence>MTTVGVPISAQATGSEVVAAASASAETVTGDFYVAPDGDDLDPGTEAAPFLTLERAQTAVRAAIAGGMTDDVVVVLRGGVYRPSSTLVFTPADSGRDGHRVLWRNYPGERPVISGSMPVTGWEPWGANGIYRASVGLGADPVYGPDLLADGGFEESGLGWELVYPGGAANNVGNLLEVSSGEAAEGVASAHIVKIAGQADAAFTQTVEVDPAALYQVDLKALLLSGAMAYRLTQLNAAGQVLGFTNITLGTEYDTWVDLTSTIGPASTAPTVAWLNGVTQLRVELETRLEPGSTYRAAAGEAYYDDVSVARILNPDGYVGPDFHTVYDGEERVVVARTPNVDDRGRNQYFLIPEGIPVADRFHYVGDDVPMVDDPSGLQTSLFPNANWNGGLYDVKDVDYDAGIVTLDTPIYLSSIVRETRYFLQNDLSLLDAAGEYYFDRDEGYLYYKPSGAIADAAVEVPTLTRVIEVRGDSPTTLARDITFSGLTVMNSDAPEEIYRVPNNYVATETNPDPATVFVKDAEGIVFDGGRILNSGVNGISFNGTAIGSAIRNSEIANTGMAGVRIAGPVYTSSYVSRDNDISNNDIHDSGQLAVHDAPGIFVSDTGDLTVSHNRVAHTARGGISVNGNPPPIGREIDGILVTAENQADFVHTLNVSVDHNDISDATSDCSDCAPIYLWGINGGGMEVVHNWVHHSGFRAWPGLNHGVGGVYLDGSDLNSDVLVADNLFSNLQKAEDGFDGWIDTMFVSKARARFDNNVLVDCPNTLGVFSNGTDISITHNVVQNCGRNAYVSDGGAAVAIGDADLNLFLAEGGVPEVEGVVGAADLNEWIAQGQFDQQSLIADADFVEDGMHPYQMAYDSPARSLDIHDIDTTSIGLAADHPFTRGQPMSQIALGTDPSAGDGAVRVGVGESVALTVLARDADGFVVDPDSLEYGSDTPSVATVSASGVVTGAGAGLAEITATATRDGATLVRHASVLVDFDTALRRGVLPGHPVDLLPELLARLGVDPGSAEVGYCDVDDSIVTVDSDAGACTAPSPATRLELTGVEFGSTAIDVRVREGDDVIRLLLLVEVVQDRLASVSVDLPERVSAGTSAPLDLSASLLSGADLDLSAAEVEYLSSDAGVATVSADGVVSVLTVGTVTVTARVTYDGVSVDGITTIRNRDARARTDGGDYDAKSYPVLDLNGTQIKNTGLGGWAEYRNVDFGTGVDRVDVEIGVNANNAGRAVEFRLDAADGPLIGTLTVANTGTFNVYTTQSTEIGGVRGVHDLYLVFPGTGITAGNLRAFTFVGGVLDHVAPVISTDLEDGQFVAGTQDVRVTVVEENPLAYHAQLYTRDGVAVPGIAAYAYKPQSGELVIPEVDWDELPDGSYYLQMTARDQADNVSTSRVVLRRDSSRPSR</sequence>
<dbReference type="PROSITE" id="PS51175">
    <property type="entry name" value="CBM6"/>
    <property type="match status" value="1"/>
</dbReference>
<accession>A0ABT1ZHA4</accession>